<evidence type="ECO:0000313" key="2">
    <source>
        <dbReference type="Proteomes" id="UP000320762"/>
    </source>
</evidence>
<reference evidence="1 2" key="1">
    <citation type="journal article" date="2019" name="New Phytol.">
        <title>Comparative genomics reveals unique wood-decay strategies and fruiting body development in the Schizophyllaceae.</title>
        <authorList>
            <person name="Almasi E."/>
            <person name="Sahu N."/>
            <person name="Krizsan K."/>
            <person name="Balint B."/>
            <person name="Kovacs G.M."/>
            <person name="Kiss B."/>
            <person name="Cseklye J."/>
            <person name="Drula E."/>
            <person name="Henrissat B."/>
            <person name="Nagy I."/>
            <person name="Chovatia M."/>
            <person name="Adam C."/>
            <person name="LaButti K."/>
            <person name="Lipzen A."/>
            <person name="Riley R."/>
            <person name="Grigoriev I.V."/>
            <person name="Nagy L.G."/>
        </authorList>
    </citation>
    <scope>NUCLEOTIDE SEQUENCE [LARGE SCALE GENOMIC DNA]</scope>
    <source>
        <strain evidence="1 2">NL-1724</strain>
    </source>
</reference>
<accession>A0A550CXC0</accession>
<keyword evidence="2" id="KW-1185">Reference proteome</keyword>
<protein>
    <submittedName>
        <fullName evidence="1">Uncharacterized protein</fullName>
    </submittedName>
</protein>
<evidence type="ECO:0000313" key="1">
    <source>
        <dbReference type="EMBL" id="TRM69439.1"/>
    </source>
</evidence>
<name>A0A550CXC0_9AGAR</name>
<gene>
    <name evidence="1" type="ORF">BD626DRAFT_474046</name>
</gene>
<proteinExistence type="predicted"/>
<organism evidence="1 2">
    <name type="scientific">Schizophyllum amplum</name>
    <dbReference type="NCBI Taxonomy" id="97359"/>
    <lineage>
        <taxon>Eukaryota</taxon>
        <taxon>Fungi</taxon>
        <taxon>Dikarya</taxon>
        <taxon>Basidiomycota</taxon>
        <taxon>Agaricomycotina</taxon>
        <taxon>Agaricomycetes</taxon>
        <taxon>Agaricomycetidae</taxon>
        <taxon>Agaricales</taxon>
        <taxon>Schizophyllaceae</taxon>
        <taxon>Schizophyllum</taxon>
    </lineage>
</organism>
<dbReference type="Proteomes" id="UP000320762">
    <property type="component" value="Unassembled WGS sequence"/>
</dbReference>
<dbReference type="AlphaFoldDB" id="A0A550CXC0"/>
<comment type="caution">
    <text evidence="1">The sequence shown here is derived from an EMBL/GenBank/DDBJ whole genome shotgun (WGS) entry which is preliminary data.</text>
</comment>
<sequence length="162" mass="17707">MHLEPVLSKGHIVCLLSTSGTRGRPWLTALRGGQRTRVPWAPSSAPGTTIVPLLPHTAHSRRISGEQHAALIQLGDDGVVKVRCGLSDALHSVRAHEAHERPPLLRNLDSVKGIVPEGLSRGRRSRARASTFSPRWASALASCRYCCIYVPYSLYVVPYCII</sequence>
<dbReference type="EMBL" id="VDMD01000001">
    <property type="protein sequence ID" value="TRM69439.1"/>
    <property type="molecule type" value="Genomic_DNA"/>
</dbReference>